<organism evidence="2">
    <name type="scientific">mine drainage metagenome</name>
    <dbReference type="NCBI Taxonomy" id="410659"/>
    <lineage>
        <taxon>unclassified sequences</taxon>
        <taxon>metagenomes</taxon>
        <taxon>ecological metagenomes</taxon>
    </lineage>
</organism>
<gene>
    <name evidence="2" type="ORF">GALL_55140</name>
</gene>
<protein>
    <submittedName>
        <fullName evidence="2">RES domain protein</fullName>
    </submittedName>
</protein>
<accession>A0A1J5SX29</accession>
<dbReference type="Pfam" id="PF08808">
    <property type="entry name" value="RES"/>
    <property type="match status" value="1"/>
</dbReference>
<dbReference type="AlphaFoldDB" id="A0A1J5SX29"/>
<sequence>MITVYRFAPVQFANDLSGEGARLFGGRWNSQGFPAVYCSFTISLALVELFIHKRTYEEIKANQLMEIEIGSAVDAIIDYKKLKPHWQLDENYCQFMGNEFLSDKNHLALKVPSSVIEQELNIVLNPLAKDFSKKIKIKKVSSFNFDNRLFK</sequence>
<evidence type="ECO:0000313" key="2">
    <source>
        <dbReference type="EMBL" id="OIR13130.1"/>
    </source>
</evidence>
<name>A0A1J5SX29_9ZZZZ</name>
<proteinExistence type="predicted"/>
<reference evidence="2" key="1">
    <citation type="submission" date="2016-10" db="EMBL/GenBank/DDBJ databases">
        <title>Sequence of Gallionella enrichment culture.</title>
        <authorList>
            <person name="Poehlein A."/>
            <person name="Muehling M."/>
            <person name="Daniel R."/>
        </authorList>
    </citation>
    <scope>NUCLEOTIDE SEQUENCE</scope>
</reference>
<feature type="domain" description="RES" evidence="1">
    <location>
        <begin position="15"/>
        <end position="138"/>
    </location>
</feature>
<dbReference type="SMART" id="SM00953">
    <property type="entry name" value="RES"/>
    <property type="match status" value="1"/>
</dbReference>
<comment type="caution">
    <text evidence="2">The sequence shown here is derived from an EMBL/GenBank/DDBJ whole genome shotgun (WGS) entry which is preliminary data.</text>
</comment>
<dbReference type="InterPro" id="IPR014914">
    <property type="entry name" value="RES_dom"/>
</dbReference>
<dbReference type="EMBL" id="MLJW01000015">
    <property type="protein sequence ID" value="OIR13130.1"/>
    <property type="molecule type" value="Genomic_DNA"/>
</dbReference>
<evidence type="ECO:0000259" key="1">
    <source>
        <dbReference type="SMART" id="SM00953"/>
    </source>
</evidence>